<gene>
    <name evidence="1" type="ORF">B7P43_G10448</name>
</gene>
<name>A0A2J7RLA1_9NEOP</name>
<proteinExistence type="predicted"/>
<organism evidence="1 2">
    <name type="scientific">Cryptotermes secundus</name>
    <dbReference type="NCBI Taxonomy" id="105785"/>
    <lineage>
        <taxon>Eukaryota</taxon>
        <taxon>Metazoa</taxon>
        <taxon>Ecdysozoa</taxon>
        <taxon>Arthropoda</taxon>
        <taxon>Hexapoda</taxon>
        <taxon>Insecta</taxon>
        <taxon>Pterygota</taxon>
        <taxon>Neoptera</taxon>
        <taxon>Polyneoptera</taxon>
        <taxon>Dictyoptera</taxon>
        <taxon>Blattodea</taxon>
        <taxon>Blattoidea</taxon>
        <taxon>Termitoidae</taxon>
        <taxon>Kalotermitidae</taxon>
        <taxon>Cryptotermitinae</taxon>
        <taxon>Cryptotermes</taxon>
    </lineage>
</organism>
<sequence>MTYASPAWEFAADTHLVKLQLLRNKVLRTIGNFSRRTPVRDLLMSFKIPYVYDFVTKLCRQRAEVIQNHDNENVRNIGQGEARHKKNCLLKEVMEGKIEGRIEVTRRRGRRRKKMLDDLGDRRGYFHFKEKALDRIKWRKSFGRDCGPVV</sequence>
<accession>A0A2J7RLA1</accession>
<keyword evidence="2" id="KW-1185">Reference proteome</keyword>
<dbReference type="Proteomes" id="UP000235965">
    <property type="component" value="Unassembled WGS sequence"/>
</dbReference>
<evidence type="ECO:0000313" key="1">
    <source>
        <dbReference type="EMBL" id="PNF41610.1"/>
    </source>
</evidence>
<dbReference type="EMBL" id="NEVH01002692">
    <property type="protein sequence ID" value="PNF41610.1"/>
    <property type="molecule type" value="Genomic_DNA"/>
</dbReference>
<protein>
    <submittedName>
        <fullName evidence="1">Uncharacterized protein</fullName>
    </submittedName>
</protein>
<comment type="caution">
    <text evidence="1">The sequence shown here is derived from an EMBL/GenBank/DDBJ whole genome shotgun (WGS) entry which is preliminary data.</text>
</comment>
<dbReference type="InParanoid" id="A0A2J7RLA1"/>
<reference evidence="1 2" key="1">
    <citation type="submission" date="2017-12" db="EMBL/GenBank/DDBJ databases">
        <title>Hemimetabolous genomes reveal molecular basis of termite eusociality.</title>
        <authorList>
            <person name="Harrison M.C."/>
            <person name="Jongepier E."/>
            <person name="Robertson H.M."/>
            <person name="Arning N."/>
            <person name="Bitard-Feildel T."/>
            <person name="Chao H."/>
            <person name="Childers C.P."/>
            <person name="Dinh H."/>
            <person name="Doddapaneni H."/>
            <person name="Dugan S."/>
            <person name="Gowin J."/>
            <person name="Greiner C."/>
            <person name="Han Y."/>
            <person name="Hu H."/>
            <person name="Hughes D.S.T."/>
            <person name="Huylmans A.-K."/>
            <person name="Kemena C."/>
            <person name="Kremer L.P.M."/>
            <person name="Lee S.L."/>
            <person name="Lopez-Ezquerra A."/>
            <person name="Mallet L."/>
            <person name="Monroy-Kuhn J.M."/>
            <person name="Moser A."/>
            <person name="Murali S.C."/>
            <person name="Muzny D.M."/>
            <person name="Otani S."/>
            <person name="Piulachs M.-D."/>
            <person name="Poelchau M."/>
            <person name="Qu J."/>
            <person name="Schaub F."/>
            <person name="Wada-Katsumata A."/>
            <person name="Worley K.C."/>
            <person name="Xie Q."/>
            <person name="Ylla G."/>
            <person name="Poulsen M."/>
            <person name="Gibbs R.A."/>
            <person name="Schal C."/>
            <person name="Richards S."/>
            <person name="Belles X."/>
            <person name="Korb J."/>
            <person name="Bornberg-Bauer E."/>
        </authorList>
    </citation>
    <scope>NUCLEOTIDE SEQUENCE [LARGE SCALE GENOMIC DNA]</scope>
    <source>
        <tissue evidence="1">Whole body</tissue>
    </source>
</reference>
<evidence type="ECO:0000313" key="2">
    <source>
        <dbReference type="Proteomes" id="UP000235965"/>
    </source>
</evidence>
<dbReference type="AlphaFoldDB" id="A0A2J7RLA1"/>